<dbReference type="Gene3D" id="3.60.40.10">
    <property type="entry name" value="PPM-type phosphatase domain"/>
    <property type="match status" value="1"/>
</dbReference>
<accession>A0AAV5MQF6</accession>
<reference evidence="2 3" key="1">
    <citation type="journal article" date="2021" name="Commun. Biol.">
        <title>The genome of Shorea leprosula (Dipterocarpaceae) highlights the ecological relevance of drought in aseasonal tropical rainforests.</title>
        <authorList>
            <person name="Ng K.K.S."/>
            <person name="Kobayashi M.J."/>
            <person name="Fawcett J.A."/>
            <person name="Hatakeyama M."/>
            <person name="Paape T."/>
            <person name="Ng C.H."/>
            <person name="Ang C.C."/>
            <person name="Tnah L.H."/>
            <person name="Lee C.T."/>
            <person name="Nishiyama T."/>
            <person name="Sese J."/>
            <person name="O'Brien M.J."/>
            <person name="Copetti D."/>
            <person name="Mohd Noor M.I."/>
            <person name="Ong R.C."/>
            <person name="Putra M."/>
            <person name="Sireger I.Z."/>
            <person name="Indrioko S."/>
            <person name="Kosugi Y."/>
            <person name="Izuno A."/>
            <person name="Isagi Y."/>
            <person name="Lee S.L."/>
            <person name="Shimizu K.K."/>
        </authorList>
    </citation>
    <scope>NUCLEOTIDE SEQUENCE [LARGE SCALE GENOMIC DNA]</scope>
    <source>
        <strain evidence="2">214</strain>
    </source>
</reference>
<gene>
    <name evidence="2" type="ORF">SLEP1_g58039</name>
</gene>
<evidence type="ECO:0000259" key="1">
    <source>
        <dbReference type="PROSITE" id="PS51746"/>
    </source>
</evidence>
<dbReference type="GO" id="GO:0004722">
    <property type="term" value="F:protein serine/threonine phosphatase activity"/>
    <property type="evidence" value="ECO:0007669"/>
    <property type="project" value="InterPro"/>
</dbReference>
<evidence type="ECO:0000313" key="2">
    <source>
        <dbReference type="EMBL" id="GKV51374.1"/>
    </source>
</evidence>
<comment type="caution">
    <text evidence="2">The sequence shown here is derived from an EMBL/GenBank/DDBJ whole genome shotgun (WGS) entry which is preliminary data.</text>
</comment>
<keyword evidence="3" id="KW-1185">Reference proteome</keyword>
<dbReference type="SUPFAM" id="SSF81606">
    <property type="entry name" value="PP2C-like"/>
    <property type="match status" value="1"/>
</dbReference>
<feature type="domain" description="PPM-type phosphatase" evidence="1">
    <location>
        <begin position="1"/>
        <end position="171"/>
    </location>
</feature>
<dbReference type="InterPro" id="IPR001932">
    <property type="entry name" value="PPM-type_phosphatase-like_dom"/>
</dbReference>
<protein>
    <recommendedName>
        <fullName evidence="1">PPM-type phosphatase domain-containing protein</fullName>
    </recommendedName>
</protein>
<sequence length="195" mass="22167">MLEVRREFQLITKPVSLNLFKDDDQGEHLVIANVGSRVVLATTSDDGSLAPLQLTVDFKPNIPEEAERITQSKGRVFCLRDELGVYRVWMPNAQTTRLAISRAFGDYCVKDFGLISVPDDVISNQEAVKRVSSTKDREKSSKRLLEFAAHPWKYKRQRIAMDDMSAICLFFHPEAFKHPNPPSRSLKEATMSKAR</sequence>
<dbReference type="PROSITE" id="PS51746">
    <property type="entry name" value="PPM_2"/>
    <property type="match status" value="1"/>
</dbReference>
<dbReference type="CDD" id="cd00143">
    <property type="entry name" value="PP2Cc"/>
    <property type="match status" value="1"/>
</dbReference>
<dbReference type="InterPro" id="IPR015655">
    <property type="entry name" value="PP2C"/>
</dbReference>
<dbReference type="Proteomes" id="UP001054252">
    <property type="component" value="Unassembled WGS sequence"/>
</dbReference>
<dbReference type="InterPro" id="IPR036457">
    <property type="entry name" value="PPM-type-like_dom_sf"/>
</dbReference>
<name>A0AAV5MQF6_9ROSI</name>
<dbReference type="PANTHER" id="PTHR47992">
    <property type="entry name" value="PROTEIN PHOSPHATASE"/>
    <property type="match status" value="1"/>
</dbReference>
<proteinExistence type="predicted"/>
<dbReference type="Pfam" id="PF00481">
    <property type="entry name" value="PP2C"/>
    <property type="match status" value="1"/>
</dbReference>
<organism evidence="2 3">
    <name type="scientific">Rubroshorea leprosula</name>
    <dbReference type="NCBI Taxonomy" id="152421"/>
    <lineage>
        <taxon>Eukaryota</taxon>
        <taxon>Viridiplantae</taxon>
        <taxon>Streptophyta</taxon>
        <taxon>Embryophyta</taxon>
        <taxon>Tracheophyta</taxon>
        <taxon>Spermatophyta</taxon>
        <taxon>Magnoliopsida</taxon>
        <taxon>eudicotyledons</taxon>
        <taxon>Gunneridae</taxon>
        <taxon>Pentapetalae</taxon>
        <taxon>rosids</taxon>
        <taxon>malvids</taxon>
        <taxon>Malvales</taxon>
        <taxon>Dipterocarpaceae</taxon>
        <taxon>Rubroshorea</taxon>
    </lineage>
</organism>
<dbReference type="EMBL" id="BPVZ01000493">
    <property type="protein sequence ID" value="GKV51374.1"/>
    <property type="molecule type" value="Genomic_DNA"/>
</dbReference>
<dbReference type="AlphaFoldDB" id="A0AAV5MQF6"/>
<evidence type="ECO:0000313" key="3">
    <source>
        <dbReference type="Proteomes" id="UP001054252"/>
    </source>
</evidence>